<name>A0A5S9PB82_9GAMM</name>
<dbReference type="OrthoDB" id="4187639at2"/>
<proteinExistence type="predicted"/>
<dbReference type="Pfam" id="PF09517">
    <property type="entry name" value="RE_Eco29kI"/>
    <property type="match status" value="1"/>
</dbReference>
<evidence type="ECO:0000313" key="1">
    <source>
        <dbReference type="EMBL" id="CAA0101699.1"/>
    </source>
</evidence>
<reference evidence="1 2" key="1">
    <citation type="submission" date="2019-11" db="EMBL/GenBank/DDBJ databases">
        <authorList>
            <person name="Holert J."/>
        </authorList>
    </citation>
    <scope>NUCLEOTIDE SEQUENCE [LARGE SCALE GENOMIC DNA]</scope>
    <source>
        <strain evidence="1">BC5_2</strain>
    </source>
</reference>
<organism evidence="1 2">
    <name type="scientific">BD1-7 clade bacterium</name>
    <dbReference type="NCBI Taxonomy" id="2029982"/>
    <lineage>
        <taxon>Bacteria</taxon>
        <taxon>Pseudomonadati</taxon>
        <taxon>Pseudomonadota</taxon>
        <taxon>Gammaproteobacteria</taxon>
        <taxon>Cellvibrionales</taxon>
        <taxon>Spongiibacteraceae</taxon>
        <taxon>BD1-7 clade</taxon>
    </lineage>
</organism>
<gene>
    <name evidence="1" type="ORF">DPBNPPHM_03936</name>
</gene>
<dbReference type="InterPro" id="IPR018575">
    <property type="entry name" value="Restrct_endonuc_II_Eco29kI"/>
</dbReference>
<dbReference type="AlphaFoldDB" id="A0A5S9PB82"/>
<sequence length="200" mass="22751">MFNVDDHIAKISDKKIEAIVRPAFNFFESTPYYQLDNLPNFKGAGVYALFLKSTEGTCYAGNLPPLHPIYIGKAVPKGSRQGKKNTVGSVLKSRLNKHLKSINEAENLYASNFVCRFMILQGQSTDMISAMESYFIRQYNPLWNTYIDGFGINAPGKGRYNQSPSEWDTLHPGRYYAKQLTGKPRDMNQIMDKISNYLRT</sequence>
<protein>
    <recommendedName>
        <fullName evidence="3">Eco29kI restriction endonuclease</fullName>
    </recommendedName>
</protein>
<dbReference type="Proteomes" id="UP000434580">
    <property type="component" value="Unassembled WGS sequence"/>
</dbReference>
<dbReference type="EMBL" id="CACSII010000009">
    <property type="protein sequence ID" value="CAA0101699.1"/>
    <property type="molecule type" value="Genomic_DNA"/>
</dbReference>
<evidence type="ECO:0008006" key="3">
    <source>
        <dbReference type="Google" id="ProtNLM"/>
    </source>
</evidence>
<accession>A0A5S9PB82</accession>
<evidence type="ECO:0000313" key="2">
    <source>
        <dbReference type="Proteomes" id="UP000434580"/>
    </source>
</evidence>